<evidence type="ECO:0000259" key="3">
    <source>
        <dbReference type="PROSITE" id="PS50245"/>
    </source>
</evidence>
<dbReference type="InterPro" id="IPR036859">
    <property type="entry name" value="CAP-Gly_dom_sf"/>
</dbReference>
<comment type="similarity">
    <text evidence="1">Belongs to the isochorismatase family.</text>
</comment>
<dbReference type="SUPFAM" id="SSF74924">
    <property type="entry name" value="Cap-Gly domain"/>
    <property type="match status" value="1"/>
</dbReference>
<sequence length="341" mass="35396">MAAKVGSVMTFAVGGNHVTGTVRYIGPLAEDVTGGTWLGVELSEPIGRHSGRRYFACAERHGLFVRASAAAAAMVAHLTSPPRGPIYTQYEAGIKTAAAASGVPFVMPPPHRLGAGDALILIDLQYDYLPGGAFGVPEGNDVLASLAGLLTAGAAAGATVVCTREYHPIDHASFRTAKPVAGPFPPHCIAFKGFHRDVDSFACFEYPGALAKGRLVQRPSPDPGALLGWTGSLVMRSSALDEDINAPPDVLAHAAGGALTLAERLGPVKVLFLAGLALDFCVLDSALTARAKGYQEVYIILDASRALHVAPVGFLTPPAELWAKLHAGGIKLCMLADAFPG</sequence>
<dbReference type="Gene3D" id="2.30.30.190">
    <property type="entry name" value="CAP Gly-rich-like domain"/>
    <property type="match status" value="1"/>
</dbReference>
<comment type="caution">
    <text evidence="4">The sequence shown here is derived from an EMBL/GenBank/DDBJ whole genome shotgun (WGS) entry which is preliminary data.</text>
</comment>
<organism evidence="4 5">
    <name type="scientific">Chrysochromulina tobinii</name>
    <dbReference type="NCBI Taxonomy" id="1460289"/>
    <lineage>
        <taxon>Eukaryota</taxon>
        <taxon>Haptista</taxon>
        <taxon>Haptophyta</taxon>
        <taxon>Prymnesiophyceae</taxon>
        <taxon>Prymnesiales</taxon>
        <taxon>Chrysochromulinaceae</taxon>
        <taxon>Chrysochromulina</taxon>
    </lineage>
</organism>
<evidence type="ECO:0000256" key="1">
    <source>
        <dbReference type="ARBA" id="ARBA00006336"/>
    </source>
</evidence>
<name>A0A0M0JXB8_9EUKA</name>
<dbReference type="PANTHER" id="PTHR11080:SF2">
    <property type="entry name" value="LD05707P"/>
    <property type="match status" value="1"/>
</dbReference>
<keyword evidence="2 4" id="KW-0378">Hydrolase</keyword>
<evidence type="ECO:0000313" key="4">
    <source>
        <dbReference type="EMBL" id="KOO31306.1"/>
    </source>
</evidence>
<dbReference type="OrthoDB" id="1739143at2759"/>
<evidence type="ECO:0000256" key="2">
    <source>
        <dbReference type="ARBA" id="ARBA00022801"/>
    </source>
</evidence>
<dbReference type="Gene3D" id="3.40.50.850">
    <property type="entry name" value="Isochorismatase-like"/>
    <property type="match status" value="1"/>
</dbReference>
<proteinExistence type="inferred from homology"/>
<dbReference type="AlphaFoldDB" id="A0A0M0JXB8"/>
<dbReference type="InterPro" id="IPR036380">
    <property type="entry name" value="Isochorismatase-like_sf"/>
</dbReference>
<reference evidence="5" key="1">
    <citation type="journal article" date="2015" name="PLoS Genet.">
        <title>Genome Sequence and Transcriptome Analyses of Chrysochromulina tobin: Metabolic Tools for Enhanced Algal Fitness in the Prominent Order Prymnesiales (Haptophyceae).</title>
        <authorList>
            <person name="Hovde B.T."/>
            <person name="Deodato C.R."/>
            <person name="Hunsperger H.M."/>
            <person name="Ryken S.A."/>
            <person name="Yost W."/>
            <person name="Jha R.K."/>
            <person name="Patterson J."/>
            <person name="Monnat R.J. Jr."/>
            <person name="Barlow S.B."/>
            <person name="Starkenburg S.R."/>
            <person name="Cattolico R.A."/>
        </authorList>
    </citation>
    <scope>NUCLEOTIDE SEQUENCE</scope>
    <source>
        <strain evidence="5">CCMP291</strain>
    </source>
</reference>
<dbReference type="EMBL" id="JWZX01002043">
    <property type="protein sequence ID" value="KOO31306.1"/>
    <property type="molecule type" value="Genomic_DNA"/>
</dbReference>
<dbReference type="InterPro" id="IPR000938">
    <property type="entry name" value="CAP-Gly_domain"/>
</dbReference>
<dbReference type="SMART" id="SM01052">
    <property type="entry name" value="CAP_GLY"/>
    <property type="match status" value="1"/>
</dbReference>
<keyword evidence="5" id="KW-1185">Reference proteome</keyword>
<accession>A0A0M0JXB8</accession>
<dbReference type="InterPro" id="IPR052347">
    <property type="entry name" value="Isochorismatase_Nicotinamidase"/>
</dbReference>
<dbReference type="Proteomes" id="UP000037460">
    <property type="component" value="Unassembled WGS sequence"/>
</dbReference>
<evidence type="ECO:0000313" key="5">
    <source>
        <dbReference type="Proteomes" id="UP000037460"/>
    </source>
</evidence>
<gene>
    <name evidence="4" type="ORF">Ctob_006862</name>
</gene>
<dbReference type="Pfam" id="PF01302">
    <property type="entry name" value="CAP_GLY"/>
    <property type="match status" value="1"/>
</dbReference>
<protein>
    <submittedName>
        <fullName evidence="4">Isochorismatase hydrolase</fullName>
    </submittedName>
</protein>
<dbReference type="PROSITE" id="PS50245">
    <property type="entry name" value="CAP_GLY_2"/>
    <property type="match status" value="1"/>
</dbReference>
<feature type="domain" description="CAP-Gly" evidence="3">
    <location>
        <begin position="28"/>
        <end position="66"/>
    </location>
</feature>
<dbReference type="PANTHER" id="PTHR11080">
    <property type="entry name" value="PYRAZINAMIDASE/NICOTINAMIDASE"/>
    <property type="match status" value="1"/>
</dbReference>
<dbReference type="GO" id="GO:0016787">
    <property type="term" value="F:hydrolase activity"/>
    <property type="evidence" value="ECO:0007669"/>
    <property type="project" value="UniProtKB-KW"/>
</dbReference>
<dbReference type="SUPFAM" id="SSF52499">
    <property type="entry name" value="Isochorismatase-like hydrolases"/>
    <property type="match status" value="1"/>
</dbReference>